<keyword evidence="2" id="KW-1185">Reference proteome</keyword>
<evidence type="ECO:0000313" key="3">
    <source>
        <dbReference type="RefSeq" id="XP_040484055.1"/>
    </source>
</evidence>
<dbReference type="GeneID" id="121102370"/>
<protein>
    <submittedName>
        <fullName evidence="3">Uncharacterized protein LOC121102369</fullName>
    </submittedName>
    <submittedName>
        <fullName evidence="4">Uncharacterized protein LOC121102370</fullName>
    </submittedName>
</protein>
<proteinExistence type="predicted"/>
<feature type="compositionally biased region" description="Low complexity" evidence="1">
    <location>
        <begin position="59"/>
        <end position="70"/>
    </location>
</feature>
<feature type="compositionally biased region" description="Gly residues" evidence="1">
    <location>
        <begin position="48"/>
        <end position="58"/>
    </location>
</feature>
<evidence type="ECO:0000313" key="2">
    <source>
        <dbReference type="Proteomes" id="UP000261680"/>
    </source>
</evidence>
<evidence type="ECO:0000313" key="4">
    <source>
        <dbReference type="RefSeq" id="XP_040484056.1"/>
    </source>
</evidence>
<dbReference type="AlphaFoldDB" id="A0A8M1FKZ6"/>
<feature type="region of interest" description="Disordered" evidence="1">
    <location>
        <begin position="39"/>
        <end position="102"/>
    </location>
</feature>
<dbReference type="KEGG" id="umr:121102370"/>
<reference evidence="3 4" key="1">
    <citation type="submission" date="2025-04" db="UniProtKB">
        <authorList>
            <consortium name="RefSeq"/>
        </authorList>
    </citation>
    <scope>IDENTIFICATION</scope>
    <source>
        <tissue evidence="3 4">Whole blood</tissue>
    </source>
</reference>
<gene>
    <name evidence="4" type="primary">LOC121102370</name>
    <name evidence="3" type="synonym">LOC121102369</name>
</gene>
<dbReference type="Proteomes" id="UP000261680">
    <property type="component" value="Unplaced"/>
</dbReference>
<name>A0A8M1FKZ6_URSMA</name>
<evidence type="ECO:0000256" key="1">
    <source>
        <dbReference type="SAM" id="MobiDB-lite"/>
    </source>
</evidence>
<accession>A0A8M1FKZ6</accession>
<dbReference type="KEGG" id="umr:121102369"/>
<sequence length="204" mass="22044">MPGRFDGGRGGSVACRGNASFRGRGCLYPSFLSQVTKGHQARLPLRGARGGGTRGGGPRRLLPGRSGRGPAPEEERRLGLEGPLTAGDSWQARGPRGGSVLGCPVRDPGRLQSKFWPNEKDAPPFRSLLPRRAACCPGGRWARRADRVSHFPRAPHFCRAGCRQLLRDAPWPRCLPWTQEAGVPGPVWGRRSLRWRMSGPGGGA</sequence>
<dbReference type="RefSeq" id="XP_040484055.1">
    <property type="nucleotide sequence ID" value="XM_040628121.1"/>
</dbReference>
<organism evidence="2 4">
    <name type="scientific">Ursus maritimus</name>
    <name type="common">Polar bear</name>
    <name type="synonym">Thalarctos maritimus</name>
    <dbReference type="NCBI Taxonomy" id="29073"/>
    <lineage>
        <taxon>Eukaryota</taxon>
        <taxon>Metazoa</taxon>
        <taxon>Chordata</taxon>
        <taxon>Craniata</taxon>
        <taxon>Vertebrata</taxon>
        <taxon>Euteleostomi</taxon>
        <taxon>Mammalia</taxon>
        <taxon>Eutheria</taxon>
        <taxon>Laurasiatheria</taxon>
        <taxon>Carnivora</taxon>
        <taxon>Caniformia</taxon>
        <taxon>Ursidae</taxon>
        <taxon>Ursus</taxon>
    </lineage>
</organism>
<dbReference type="RefSeq" id="XP_040484056.1">
    <property type="nucleotide sequence ID" value="XM_040628122.1"/>
</dbReference>